<feature type="transmembrane region" description="Helical" evidence="17">
    <location>
        <begin position="143"/>
        <end position="162"/>
    </location>
</feature>
<feature type="domain" description="NADH:quinone oxidoreductase/Mrp antiporter transmembrane" evidence="18">
    <location>
        <begin position="107"/>
        <end position="390"/>
    </location>
</feature>
<dbReference type="InterPro" id="IPR001750">
    <property type="entry name" value="ND/Mrp_TM"/>
</dbReference>
<feature type="transmembrane region" description="Helical" evidence="17">
    <location>
        <begin position="182"/>
        <end position="204"/>
    </location>
</feature>
<feature type="transmembrane region" description="Helical" evidence="17">
    <location>
        <begin position="87"/>
        <end position="105"/>
    </location>
</feature>
<feature type="transmembrane region" description="Helical" evidence="17">
    <location>
        <begin position="343"/>
        <end position="361"/>
    </location>
</feature>
<evidence type="ECO:0000256" key="12">
    <source>
        <dbReference type="ARBA" id="ARBA00023027"/>
    </source>
</evidence>
<feature type="domain" description="NADH:ubiquinone oxidoreductase chain 4 N-terminal" evidence="19">
    <location>
        <begin position="1"/>
        <end position="102"/>
    </location>
</feature>
<keyword evidence="8 17" id="KW-0812">Transmembrane</keyword>
<gene>
    <name evidence="20" type="primary">nad4</name>
</gene>
<dbReference type="InterPro" id="IPR003918">
    <property type="entry name" value="NADH_UbQ_OxRdtase"/>
</dbReference>
<comment type="catalytic activity">
    <reaction evidence="16 17">
        <text>a ubiquinone + NADH + 5 H(+)(in) = a ubiquinol + NAD(+) + 4 H(+)(out)</text>
        <dbReference type="Rhea" id="RHEA:29091"/>
        <dbReference type="Rhea" id="RHEA-COMP:9565"/>
        <dbReference type="Rhea" id="RHEA-COMP:9566"/>
        <dbReference type="ChEBI" id="CHEBI:15378"/>
        <dbReference type="ChEBI" id="CHEBI:16389"/>
        <dbReference type="ChEBI" id="CHEBI:17976"/>
        <dbReference type="ChEBI" id="CHEBI:57540"/>
        <dbReference type="ChEBI" id="CHEBI:57945"/>
        <dbReference type="EC" id="7.1.1.2"/>
    </reaction>
</comment>
<feature type="transmembrane region" description="Helical" evidence="17">
    <location>
        <begin position="272"/>
        <end position="295"/>
    </location>
</feature>
<comment type="function">
    <text evidence="17">Core subunit of the mitochondrial membrane respiratory chain NADH dehydrogenase (Complex I) which catalyzes electron transfer from NADH through the respiratory chain, using ubiquinone as an electron acceptor. Essential for the catalytic activity and assembly of complex I.</text>
</comment>
<dbReference type="EC" id="7.1.1.2" evidence="4 17"/>
<dbReference type="PANTHER" id="PTHR43507">
    <property type="entry name" value="NADH-UBIQUINONE OXIDOREDUCTASE CHAIN 4"/>
    <property type="match status" value="1"/>
</dbReference>
<evidence type="ECO:0000259" key="19">
    <source>
        <dbReference type="Pfam" id="PF01059"/>
    </source>
</evidence>
<keyword evidence="15 17" id="KW-0472">Membrane</keyword>
<name>A0A977TQ07_9MUSC</name>
<dbReference type="PRINTS" id="PR01437">
    <property type="entry name" value="NUOXDRDTASE4"/>
</dbReference>
<evidence type="ECO:0000259" key="18">
    <source>
        <dbReference type="Pfam" id="PF00361"/>
    </source>
</evidence>
<reference evidence="20" key="1">
    <citation type="submission" date="2021-12" db="EMBL/GenBank/DDBJ databases">
        <title>Six mitochondrial genomes and phylogenomics illuminates the evolutionary history of Dolichopodidae.</title>
        <authorList>
            <person name="Qilemoge Q."/>
        </authorList>
    </citation>
    <scope>NUCLEOTIDE SEQUENCE</scope>
</reference>
<dbReference type="GO" id="GO:0031966">
    <property type="term" value="C:mitochondrial membrane"/>
    <property type="evidence" value="ECO:0007669"/>
    <property type="project" value="UniProtKB-SubCell"/>
</dbReference>
<evidence type="ECO:0000256" key="6">
    <source>
        <dbReference type="ARBA" id="ARBA00022448"/>
    </source>
</evidence>
<comment type="similarity">
    <text evidence="3 17">Belongs to the complex I subunit 4 family.</text>
</comment>
<feature type="transmembrane region" description="Helical" evidence="17">
    <location>
        <begin position="21"/>
        <end position="42"/>
    </location>
</feature>
<evidence type="ECO:0000256" key="15">
    <source>
        <dbReference type="ARBA" id="ARBA00023136"/>
    </source>
</evidence>
<feature type="transmembrane region" description="Helical" evidence="17">
    <location>
        <begin position="411"/>
        <end position="430"/>
    </location>
</feature>
<proteinExistence type="inferred from homology"/>
<feature type="transmembrane region" description="Helical" evidence="17">
    <location>
        <begin position="48"/>
        <end position="75"/>
    </location>
</feature>
<evidence type="ECO:0000256" key="10">
    <source>
        <dbReference type="ARBA" id="ARBA00022982"/>
    </source>
</evidence>
<evidence type="ECO:0000313" key="20">
    <source>
        <dbReference type="EMBL" id="UXX49973.1"/>
    </source>
</evidence>
<feature type="transmembrane region" description="Helical" evidence="17">
    <location>
        <begin position="373"/>
        <end position="399"/>
    </location>
</feature>
<keyword evidence="7 17" id="KW-0679">Respiratory chain</keyword>
<evidence type="ECO:0000256" key="14">
    <source>
        <dbReference type="ARBA" id="ARBA00023128"/>
    </source>
</evidence>
<dbReference type="GO" id="GO:0003954">
    <property type="term" value="F:NADH dehydrogenase activity"/>
    <property type="evidence" value="ECO:0007669"/>
    <property type="project" value="TreeGrafter"/>
</dbReference>
<evidence type="ECO:0000256" key="16">
    <source>
        <dbReference type="ARBA" id="ARBA00049551"/>
    </source>
</evidence>
<dbReference type="Pfam" id="PF00361">
    <property type="entry name" value="Proton_antipo_M"/>
    <property type="match status" value="1"/>
</dbReference>
<evidence type="ECO:0000256" key="17">
    <source>
        <dbReference type="RuleBase" id="RU003297"/>
    </source>
</evidence>
<comment type="function">
    <text evidence="1">Core subunit of the mitochondrial membrane respiratory chain NADH dehydrogenase (Complex I) that is believed to belong to the minimal assembly required for catalysis. Complex I functions in the transfer of electrons from NADH to the respiratory chain. The immediate electron acceptor for the enzyme is believed to be ubiquinone.</text>
</comment>
<dbReference type="GO" id="GO:0042773">
    <property type="term" value="P:ATP synthesis coupled electron transport"/>
    <property type="evidence" value="ECO:0007669"/>
    <property type="project" value="InterPro"/>
</dbReference>
<evidence type="ECO:0000256" key="1">
    <source>
        <dbReference type="ARBA" id="ARBA00003257"/>
    </source>
</evidence>
<evidence type="ECO:0000256" key="11">
    <source>
        <dbReference type="ARBA" id="ARBA00022989"/>
    </source>
</evidence>
<evidence type="ECO:0000256" key="5">
    <source>
        <dbReference type="ARBA" id="ARBA00021006"/>
    </source>
</evidence>
<dbReference type="Pfam" id="PF01059">
    <property type="entry name" value="Oxidored_q5_N"/>
    <property type="match status" value="1"/>
</dbReference>
<dbReference type="GO" id="GO:0048039">
    <property type="term" value="F:ubiquinone binding"/>
    <property type="evidence" value="ECO:0007669"/>
    <property type="project" value="TreeGrafter"/>
</dbReference>
<evidence type="ECO:0000256" key="4">
    <source>
        <dbReference type="ARBA" id="ARBA00012944"/>
    </source>
</evidence>
<evidence type="ECO:0000256" key="9">
    <source>
        <dbReference type="ARBA" id="ARBA00022967"/>
    </source>
</evidence>
<evidence type="ECO:0000256" key="2">
    <source>
        <dbReference type="ARBA" id="ARBA00004225"/>
    </source>
</evidence>
<keyword evidence="9" id="KW-1278">Translocase</keyword>
<evidence type="ECO:0000256" key="8">
    <source>
        <dbReference type="ARBA" id="ARBA00022692"/>
    </source>
</evidence>
<dbReference type="InterPro" id="IPR000260">
    <property type="entry name" value="NADH4_N"/>
</dbReference>
<protein>
    <recommendedName>
        <fullName evidence="5 17">NADH-ubiquinone oxidoreductase chain 4</fullName>
        <ecNumber evidence="4 17">7.1.1.2</ecNumber>
    </recommendedName>
</protein>
<dbReference type="EMBL" id="OL690416">
    <property type="protein sequence ID" value="UXX49973.1"/>
    <property type="molecule type" value="Genomic_DNA"/>
</dbReference>
<keyword evidence="10 17" id="KW-0249">Electron transport</keyword>
<keyword evidence="11 17" id="KW-1133">Transmembrane helix</keyword>
<evidence type="ECO:0000256" key="7">
    <source>
        <dbReference type="ARBA" id="ARBA00022660"/>
    </source>
</evidence>
<geneLocation type="mitochondrion" evidence="20"/>
<dbReference type="PANTHER" id="PTHR43507:SF20">
    <property type="entry name" value="NADH-UBIQUINONE OXIDOREDUCTASE CHAIN 4"/>
    <property type="match status" value="1"/>
</dbReference>
<sequence length="446" mass="50912">MLKILLMMPMLMCLSFMSNMFWTVQNMMFLMSFIFIILNYFGNYFMGVSYFLGCDLISSGLVLLSMWICTLMVLASESVEKYNNYRNLFIFNILVLLFLLVLSFATMNLFLFYLFFEGSLIPTMFLVLGWGYQPERLQAGTYLLFYTLLASLPMMVGIFYIYNDLSTMNFYMLMNNLYNYDLLYLVMIFAFLVKMPMFLVHLWLPKAHVEAPVSGSMILAGIMLKLGGYGLLRVFSFLTLSGLKYNYIWVSISLIGGVLVSLMCLRQTDLKALIAYSSVAHMGIVLSGLMTLTFWGFCGSYTLMIAHGLCSSGLFCLANISYERLGSRSLLINRGLLNFMPSMALWWFLLSAGNMAAPPTLNLLGEISLLNSIVAWSWLTMIMLSLLSFFSAAYTLYLYAYSQHGKMYSGLYSVSGGVTREYLLLFLHWFPLNLLIMKSDACMLWL</sequence>
<keyword evidence="12 17" id="KW-0520">NAD</keyword>
<feature type="transmembrane region" description="Helical" evidence="17">
    <location>
        <begin position="301"/>
        <end position="322"/>
    </location>
</feature>
<organism evidence="20">
    <name type="scientific">Condylostylus luteicoxa</name>
    <dbReference type="NCBI Taxonomy" id="2984119"/>
    <lineage>
        <taxon>Eukaryota</taxon>
        <taxon>Metazoa</taxon>
        <taxon>Ecdysozoa</taxon>
        <taxon>Arthropoda</taxon>
        <taxon>Hexapoda</taxon>
        <taxon>Insecta</taxon>
        <taxon>Pterygota</taxon>
        <taxon>Neoptera</taxon>
        <taxon>Endopterygota</taxon>
        <taxon>Diptera</taxon>
        <taxon>Brachycera</taxon>
        <taxon>Muscomorpha</taxon>
        <taxon>Empidoidea</taxon>
        <taxon>Dolichopodidae</taxon>
        <taxon>Sciapodinae</taxon>
        <taxon>Condylostylus</taxon>
    </lineage>
</organism>
<keyword evidence="14 17" id="KW-0496">Mitochondrion</keyword>
<dbReference type="GO" id="GO:0015990">
    <property type="term" value="P:electron transport coupled proton transport"/>
    <property type="evidence" value="ECO:0007669"/>
    <property type="project" value="TreeGrafter"/>
</dbReference>
<dbReference type="AlphaFoldDB" id="A0A977TQ07"/>
<evidence type="ECO:0000256" key="3">
    <source>
        <dbReference type="ARBA" id="ARBA00009025"/>
    </source>
</evidence>
<feature type="transmembrane region" description="Helical" evidence="17">
    <location>
        <begin position="111"/>
        <end position="131"/>
    </location>
</feature>
<keyword evidence="6 17" id="KW-0813">Transport</keyword>
<evidence type="ECO:0000256" key="13">
    <source>
        <dbReference type="ARBA" id="ARBA00023075"/>
    </source>
</evidence>
<feature type="transmembrane region" description="Helical" evidence="17">
    <location>
        <begin position="247"/>
        <end position="265"/>
    </location>
</feature>
<keyword evidence="13 17" id="KW-0830">Ubiquinone</keyword>
<accession>A0A977TQ07</accession>
<feature type="transmembrane region" description="Helical" evidence="17">
    <location>
        <begin position="216"/>
        <end position="235"/>
    </location>
</feature>
<dbReference type="GO" id="GO:0008137">
    <property type="term" value="F:NADH dehydrogenase (ubiquinone) activity"/>
    <property type="evidence" value="ECO:0007669"/>
    <property type="project" value="UniProtKB-UniRule"/>
</dbReference>
<comment type="subcellular location">
    <subcellularLocation>
        <location evidence="2 17">Mitochondrion membrane</location>
        <topology evidence="2 17">Multi-pass membrane protein</topology>
    </subcellularLocation>
</comment>